<dbReference type="AlphaFoldDB" id="A0A6A6WQY5"/>
<dbReference type="Pfam" id="PF13668">
    <property type="entry name" value="Ferritin_2"/>
    <property type="match status" value="1"/>
</dbReference>
<protein>
    <submittedName>
        <fullName evidence="1">Uncharacterized protein</fullName>
    </submittedName>
</protein>
<evidence type="ECO:0000313" key="2">
    <source>
        <dbReference type="Proteomes" id="UP000799757"/>
    </source>
</evidence>
<evidence type="ECO:0000313" key="1">
    <source>
        <dbReference type="EMBL" id="KAF2786334.1"/>
    </source>
</evidence>
<dbReference type="Proteomes" id="UP000799757">
    <property type="component" value="Unassembled WGS sequence"/>
</dbReference>
<proteinExistence type="predicted"/>
<sequence length="245" mass="25853">MKETLSLSATAVDALQLALFLKNLEVSLFSSAANSSDNAMFLAPGLTRLTTNISQQEQTQHTALQAMLRRTGGADIPPCQYTFPDNATDLLFLMHALKVIEVGVHLSVADLLSPTDATIDTLLSSIASVAAGQDALLRAANNSSTSLASFDTPLSDVWAYNLALGFTQPGSCTRELPIPILLVLSLNNKTAEFARAGEKITLGWDIAAGAALSRSGKLLFIGWVNQVNAPVYTPLSPVGDAMGGY</sequence>
<organism evidence="1 2">
    <name type="scientific">Melanomma pulvis-pyrius CBS 109.77</name>
    <dbReference type="NCBI Taxonomy" id="1314802"/>
    <lineage>
        <taxon>Eukaryota</taxon>
        <taxon>Fungi</taxon>
        <taxon>Dikarya</taxon>
        <taxon>Ascomycota</taxon>
        <taxon>Pezizomycotina</taxon>
        <taxon>Dothideomycetes</taxon>
        <taxon>Pleosporomycetidae</taxon>
        <taxon>Pleosporales</taxon>
        <taxon>Melanommataceae</taxon>
        <taxon>Melanomma</taxon>
    </lineage>
</organism>
<dbReference type="EMBL" id="MU002488">
    <property type="protein sequence ID" value="KAF2786334.1"/>
    <property type="molecule type" value="Genomic_DNA"/>
</dbReference>
<accession>A0A6A6WQY5</accession>
<dbReference type="OrthoDB" id="1001765at2759"/>
<gene>
    <name evidence="1" type="ORF">K505DRAFT_260117</name>
</gene>
<keyword evidence="2" id="KW-1185">Reference proteome</keyword>
<name>A0A6A6WQY5_9PLEO</name>
<reference evidence="1" key="1">
    <citation type="journal article" date="2020" name="Stud. Mycol.">
        <title>101 Dothideomycetes genomes: a test case for predicting lifestyles and emergence of pathogens.</title>
        <authorList>
            <person name="Haridas S."/>
            <person name="Albert R."/>
            <person name="Binder M."/>
            <person name="Bloem J."/>
            <person name="Labutti K."/>
            <person name="Salamov A."/>
            <person name="Andreopoulos B."/>
            <person name="Baker S."/>
            <person name="Barry K."/>
            <person name="Bills G."/>
            <person name="Bluhm B."/>
            <person name="Cannon C."/>
            <person name="Castanera R."/>
            <person name="Culley D."/>
            <person name="Daum C."/>
            <person name="Ezra D."/>
            <person name="Gonzalez J."/>
            <person name="Henrissat B."/>
            <person name="Kuo A."/>
            <person name="Liang C."/>
            <person name="Lipzen A."/>
            <person name="Lutzoni F."/>
            <person name="Magnuson J."/>
            <person name="Mondo S."/>
            <person name="Nolan M."/>
            <person name="Ohm R."/>
            <person name="Pangilinan J."/>
            <person name="Park H.-J."/>
            <person name="Ramirez L."/>
            <person name="Alfaro M."/>
            <person name="Sun H."/>
            <person name="Tritt A."/>
            <person name="Yoshinaga Y."/>
            <person name="Zwiers L.-H."/>
            <person name="Turgeon B."/>
            <person name="Goodwin S."/>
            <person name="Spatafora J."/>
            <person name="Crous P."/>
            <person name="Grigoriev I."/>
        </authorList>
    </citation>
    <scope>NUCLEOTIDE SEQUENCE</scope>
    <source>
        <strain evidence="1">CBS 109.77</strain>
    </source>
</reference>